<name>A0A426XWE1_ENSVE</name>
<dbReference type="SUPFAM" id="SSF88723">
    <property type="entry name" value="PIN domain-like"/>
    <property type="match status" value="1"/>
</dbReference>
<proteinExistence type="predicted"/>
<feature type="non-terminal residue" evidence="2">
    <location>
        <position position="1"/>
    </location>
</feature>
<dbReference type="InterPro" id="IPR029060">
    <property type="entry name" value="PIN-like_dom_sf"/>
</dbReference>
<dbReference type="InterPro" id="IPR006085">
    <property type="entry name" value="XPG_DNA_repair_N"/>
</dbReference>
<sequence length="114" mass="12939">GLTKLLSDHAPNAIKEQRFENYSGRKIAIDASMSIYQFLVRRFRLPQRDAGYLELLLVMIGNSYDLEASDVVQVVVGRNGMETLTNEAGEVTRYLKREDAIRDLTVAIEVRPHT</sequence>
<dbReference type="SMART" id="SM00485">
    <property type="entry name" value="XPGN"/>
    <property type="match status" value="1"/>
</dbReference>
<dbReference type="Proteomes" id="UP000287651">
    <property type="component" value="Unassembled WGS sequence"/>
</dbReference>
<dbReference type="Gene3D" id="3.40.50.1010">
    <property type="entry name" value="5'-nuclease"/>
    <property type="match status" value="1"/>
</dbReference>
<reference evidence="2 3" key="1">
    <citation type="journal article" date="2014" name="Agronomy (Basel)">
        <title>A Draft Genome Sequence for Ensete ventricosum, the Drought-Tolerant Tree Against Hunger.</title>
        <authorList>
            <person name="Harrison J."/>
            <person name="Moore K.A."/>
            <person name="Paszkiewicz K."/>
            <person name="Jones T."/>
            <person name="Grant M."/>
            <person name="Ambacheew D."/>
            <person name="Muzemil S."/>
            <person name="Studholme D.J."/>
        </authorList>
    </citation>
    <scope>NUCLEOTIDE SEQUENCE [LARGE SCALE GENOMIC DNA]</scope>
</reference>
<feature type="domain" description="XPG N-terminal" evidence="1">
    <location>
        <begin position="1"/>
        <end position="100"/>
    </location>
</feature>
<dbReference type="GO" id="GO:0004518">
    <property type="term" value="F:nuclease activity"/>
    <property type="evidence" value="ECO:0007669"/>
    <property type="project" value="InterPro"/>
</dbReference>
<dbReference type="EMBL" id="AMZH03016913">
    <property type="protein sequence ID" value="RRT43774.1"/>
    <property type="molecule type" value="Genomic_DNA"/>
</dbReference>
<accession>A0A426XWE1</accession>
<evidence type="ECO:0000313" key="3">
    <source>
        <dbReference type="Proteomes" id="UP000287651"/>
    </source>
</evidence>
<dbReference type="AlphaFoldDB" id="A0A426XWE1"/>
<comment type="caution">
    <text evidence="2">The sequence shown here is derived from an EMBL/GenBank/DDBJ whole genome shotgun (WGS) entry which is preliminary data.</text>
</comment>
<protein>
    <recommendedName>
        <fullName evidence="1">XPG N-terminal domain-containing protein</fullName>
    </recommendedName>
</protein>
<gene>
    <name evidence="2" type="ORF">B296_00026343</name>
</gene>
<organism evidence="2 3">
    <name type="scientific">Ensete ventricosum</name>
    <name type="common">Abyssinian banana</name>
    <name type="synonym">Musa ensete</name>
    <dbReference type="NCBI Taxonomy" id="4639"/>
    <lineage>
        <taxon>Eukaryota</taxon>
        <taxon>Viridiplantae</taxon>
        <taxon>Streptophyta</taxon>
        <taxon>Embryophyta</taxon>
        <taxon>Tracheophyta</taxon>
        <taxon>Spermatophyta</taxon>
        <taxon>Magnoliopsida</taxon>
        <taxon>Liliopsida</taxon>
        <taxon>Zingiberales</taxon>
        <taxon>Musaceae</taxon>
        <taxon>Ensete</taxon>
    </lineage>
</organism>
<dbReference type="Pfam" id="PF00752">
    <property type="entry name" value="XPG_N"/>
    <property type="match status" value="1"/>
</dbReference>
<evidence type="ECO:0000259" key="1">
    <source>
        <dbReference type="SMART" id="SM00485"/>
    </source>
</evidence>
<evidence type="ECO:0000313" key="2">
    <source>
        <dbReference type="EMBL" id="RRT43774.1"/>
    </source>
</evidence>